<keyword evidence="1" id="KW-0472">Membrane</keyword>
<sequence>MDPSAQGKSGSLSMGAVLAIALCGGVVLFTSIGLAMACVVKRRQKKSSARLYTIPDAYSQTRLTKRPVLVSES</sequence>
<evidence type="ECO:0000313" key="2">
    <source>
        <dbReference type="EMBL" id="KAG5912773.1"/>
    </source>
</evidence>
<keyword evidence="1" id="KW-1133">Transmembrane helix</keyword>
<dbReference type="OrthoDB" id="4760011at2759"/>
<protein>
    <submittedName>
        <fullName evidence="2">Uncharacterized protein</fullName>
    </submittedName>
</protein>
<proteinExistence type="predicted"/>
<name>A0A8K0IZ26_9HYPO</name>
<evidence type="ECO:0000313" key="3">
    <source>
        <dbReference type="Proteomes" id="UP000811619"/>
    </source>
</evidence>
<accession>A0A8K0IZ26</accession>
<evidence type="ECO:0000256" key="1">
    <source>
        <dbReference type="SAM" id="Phobius"/>
    </source>
</evidence>
<reference evidence="2" key="1">
    <citation type="journal article" date="2020" name="bioRxiv">
        <title>Whole genome comparisons of ergot fungi reveals the divergence and evolution of species within the genus Claviceps are the result of varying mechanisms driving genome evolution and host range expansion.</title>
        <authorList>
            <person name="Wyka S.A."/>
            <person name="Mondo S.J."/>
            <person name="Liu M."/>
            <person name="Dettman J."/>
            <person name="Nalam V."/>
            <person name="Broders K.D."/>
        </authorList>
    </citation>
    <scope>NUCLEOTIDE SEQUENCE</scope>
    <source>
        <strain evidence="2">CCC 489</strain>
    </source>
</reference>
<feature type="transmembrane region" description="Helical" evidence="1">
    <location>
        <begin position="12"/>
        <end position="40"/>
    </location>
</feature>
<keyword evidence="3" id="KW-1185">Reference proteome</keyword>
<gene>
    <name evidence="2" type="ORF">E4U42_001848</name>
</gene>
<dbReference type="AlphaFoldDB" id="A0A8K0IZ26"/>
<feature type="non-terminal residue" evidence="2">
    <location>
        <position position="73"/>
    </location>
</feature>
<dbReference type="Proteomes" id="UP000811619">
    <property type="component" value="Unassembled WGS sequence"/>
</dbReference>
<organism evidence="2 3">
    <name type="scientific">Claviceps africana</name>
    <dbReference type="NCBI Taxonomy" id="83212"/>
    <lineage>
        <taxon>Eukaryota</taxon>
        <taxon>Fungi</taxon>
        <taxon>Dikarya</taxon>
        <taxon>Ascomycota</taxon>
        <taxon>Pezizomycotina</taxon>
        <taxon>Sordariomycetes</taxon>
        <taxon>Hypocreomycetidae</taxon>
        <taxon>Hypocreales</taxon>
        <taxon>Clavicipitaceae</taxon>
        <taxon>Claviceps</taxon>
    </lineage>
</organism>
<comment type="caution">
    <text evidence="2">The sequence shown here is derived from an EMBL/GenBank/DDBJ whole genome shotgun (WGS) entry which is preliminary data.</text>
</comment>
<keyword evidence="1" id="KW-0812">Transmembrane</keyword>
<dbReference type="EMBL" id="SRPY01001594">
    <property type="protein sequence ID" value="KAG5912773.1"/>
    <property type="molecule type" value="Genomic_DNA"/>
</dbReference>